<accession>A0AAD8EB86</accession>
<feature type="non-terminal residue" evidence="1">
    <location>
        <position position="1"/>
    </location>
</feature>
<dbReference type="Proteomes" id="UP001233999">
    <property type="component" value="Unassembled WGS sequence"/>
</dbReference>
<organism evidence="1 2">
    <name type="scientific">Diploptera punctata</name>
    <name type="common">Pacific beetle cockroach</name>
    <dbReference type="NCBI Taxonomy" id="6984"/>
    <lineage>
        <taxon>Eukaryota</taxon>
        <taxon>Metazoa</taxon>
        <taxon>Ecdysozoa</taxon>
        <taxon>Arthropoda</taxon>
        <taxon>Hexapoda</taxon>
        <taxon>Insecta</taxon>
        <taxon>Pterygota</taxon>
        <taxon>Neoptera</taxon>
        <taxon>Polyneoptera</taxon>
        <taxon>Dictyoptera</taxon>
        <taxon>Blattodea</taxon>
        <taxon>Blaberoidea</taxon>
        <taxon>Blaberidae</taxon>
        <taxon>Diplopterinae</taxon>
        <taxon>Diploptera</taxon>
    </lineage>
</organism>
<proteinExistence type="predicted"/>
<protein>
    <submittedName>
        <fullName evidence="1">Uncharacterized protein</fullName>
    </submittedName>
</protein>
<dbReference type="EMBL" id="JASPKZ010007555">
    <property type="protein sequence ID" value="KAJ9583661.1"/>
    <property type="molecule type" value="Genomic_DNA"/>
</dbReference>
<name>A0AAD8EB86_DIPPU</name>
<reference evidence="1" key="1">
    <citation type="journal article" date="2023" name="IScience">
        <title>Live-bearing cockroach genome reveals convergent evolutionary mechanisms linked to viviparity in insects and beyond.</title>
        <authorList>
            <person name="Fouks B."/>
            <person name="Harrison M.C."/>
            <person name="Mikhailova A.A."/>
            <person name="Marchal E."/>
            <person name="English S."/>
            <person name="Carruthers M."/>
            <person name="Jennings E.C."/>
            <person name="Chiamaka E.L."/>
            <person name="Frigard R.A."/>
            <person name="Pippel M."/>
            <person name="Attardo G.M."/>
            <person name="Benoit J.B."/>
            <person name="Bornberg-Bauer E."/>
            <person name="Tobe S.S."/>
        </authorList>
    </citation>
    <scope>NUCLEOTIDE SEQUENCE</scope>
    <source>
        <strain evidence="1">Stay&amp;Tobe</strain>
    </source>
</reference>
<reference evidence="1" key="2">
    <citation type="submission" date="2023-05" db="EMBL/GenBank/DDBJ databases">
        <authorList>
            <person name="Fouks B."/>
        </authorList>
    </citation>
    <scope>NUCLEOTIDE SEQUENCE</scope>
    <source>
        <strain evidence="1">Stay&amp;Tobe</strain>
        <tissue evidence="1">Testes</tissue>
    </source>
</reference>
<gene>
    <name evidence="1" type="ORF">L9F63_022007</name>
</gene>
<keyword evidence="2" id="KW-1185">Reference proteome</keyword>
<evidence type="ECO:0000313" key="1">
    <source>
        <dbReference type="EMBL" id="KAJ9583661.1"/>
    </source>
</evidence>
<feature type="non-terminal residue" evidence="1">
    <location>
        <position position="259"/>
    </location>
</feature>
<sequence>TLKLTFTQYYNTIISITFMIRKDRNMTKIIRISDIIFYNRKISSAKKYLIEKITPAPISKFSHRRRANEATNISNFSQLSPVFRYVIDGGHVHDRFLGSINVSDNRTRNLLHKVKMEHHLSWQYYSNPNEETVGKSVFNAVKLLTPKQKHLNVKNFDNGTYLNRSDFLLAFPRSTIHDLVTKFETTGSVQNKKHTRRLIERLHKFLVNLVFIPGISNRAGKPPKDIEISKISIANDVQPGQSVKSLLTMEPYSNEEYAD</sequence>
<comment type="caution">
    <text evidence="1">The sequence shown here is derived from an EMBL/GenBank/DDBJ whole genome shotgun (WGS) entry which is preliminary data.</text>
</comment>
<evidence type="ECO:0000313" key="2">
    <source>
        <dbReference type="Proteomes" id="UP001233999"/>
    </source>
</evidence>
<dbReference type="AlphaFoldDB" id="A0AAD8EB86"/>